<feature type="region of interest" description="Disordered" evidence="1">
    <location>
        <begin position="1"/>
        <end position="30"/>
    </location>
</feature>
<feature type="region of interest" description="Disordered" evidence="1">
    <location>
        <begin position="55"/>
        <end position="160"/>
    </location>
</feature>
<dbReference type="AlphaFoldDB" id="A0A5B1BTU7"/>
<accession>A0A5B1BTU7</accession>
<feature type="compositionally biased region" description="Gly residues" evidence="1">
    <location>
        <begin position="1"/>
        <end position="17"/>
    </location>
</feature>
<dbReference type="EMBL" id="VTZN01000015">
    <property type="protein sequence ID" value="KAA1251391.1"/>
    <property type="molecule type" value="Genomic_DNA"/>
</dbReference>
<evidence type="ECO:0000313" key="2">
    <source>
        <dbReference type="EMBL" id="KAA1251391.1"/>
    </source>
</evidence>
<sequence>MGAGGGPAAAGAGGPGKTAGSSTGAVGLVGAPLPEPPAITTGAAAGAASAGAAAPATGATGVTGTTGPTGTTGTTGPTGTTGAIGTTGATGARGTGPATAGPGSTTGAAPIGATEPSAANCSMQVGPPAGNGLADRPGLNAKAAQHKPTPPATATQNRSTSCNANSIRHCPGARHQRGNGTVSVLRMLA</sequence>
<evidence type="ECO:0008006" key="4">
    <source>
        <dbReference type="Google" id="ProtNLM"/>
    </source>
</evidence>
<evidence type="ECO:0000313" key="3">
    <source>
        <dbReference type="Proteomes" id="UP000324701"/>
    </source>
</evidence>
<evidence type="ECO:0000256" key="1">
    <source>
        <dbReference type="SAM" id="MobiDB-lite"/>
    </source>
</evidence>
<keyword evidence="3" id="KW-1185">Reference proteome</keyword>
<dbReference type="Proteomes" id="UP000324701">
    <property type="component" value="Unassembled WGS sequence"/>
</dbReference>
<reference evidence="2 3" key="1">
    <citation type="submission" date="2019-09" db="EMBL/GenBank/DDBJ databases">
        <title>Report of infection by Mycobacterium simiae a patient suffering from pulmonary tuberculosis.</title>
        <authorList>
            <person name="Mohanty P.S."/>
            <person name="Bansal A.K."/>
            <person name="Singh H."/>
            <person name="Sharma S."/>
            <person name="Patil S.A."/>
            <person name="Upadhaya P."/>
            <person name="Singh P.K."/>
            <person name="Kumar D."/>
            <person name="Kumar S."/>
            <person name="Singh R.K."/>
            <person name="Chaudhary B."/>
        </authorList>
    </citation>
    <scope>NUCLEOTIDE SEQUENCE [LARGE SCALE GENOMIC DNA]</scope>
    <source>
        <strain evidence="2 3">JAL-560-SIM</strain>
    </source>
</reference>
<proteinExistence type="predicted"/>
<name>A0A5B1BTU7_MYCSI</name>
<comment type="caution">
    <text evidence="2">The sequence shown here is derived from an EMBL/GenBank/DDBJ whole genome shotgun (WGS) entry which is preliminary data.</text>
</comment>
<feature type="compositionally biased region" description="Low complexity" evidence="1">
    <location>
        <begin position="55"/>
        <end position="114"/>
    </location>
</feature>
<organism evidence="2 3">
    <name type="scientific">Mycobacterium simiae</name>
    <name type="common">Mycobacterium habana</name>
    <dbReference type="NCBI Taxonomy" id="1784"/>
    <lineage>
        <taxon>Bacteria</taxon>
        <taxon>Bacillati</taxon>
        <taxon>Actinomycetota</taxon>
        <taxon>Actinomycetes</taxon>
        <taxon>Mycobacteriales</taxon>
        <taxon>Mycobacteriaceae</taxon>
        <taxon>Mycobacterium</taxon>
        <taxon>Mycobacterium simiae complex</taxon>
    </lineage>
</organism>
<protein>
    <recommendedName>
        <fullName evidence="4">Collagen-like protein</fullName>
    </recommendedName>
</protein>
<gene>
    <name evidence="2" type="ORF">F0Q45_04385</name>
</gene>